<dbReference type="InterPro" id="IPR029060">
    <property type="entry name" value="PIN-like_dom_sf"/>
</dbReference>
<dbReference type="SUPFAM" id="SSF88723">
    <property type="entry name" value="PIN domain-like"/>
    <property type="match status" value="1"/>
</dbReference>
<evidence type="ECO:0000313" key="7">
    <source>
        <dbReference type="EMBL" id="CAB4741192.1"/>
    </source>
</evidence>
<keyword evidence="3" id="KW-0479">Metal-binding</keyword>
<dbReference type="EMBL" id="CAFBMG010000045">
    <property type="protein sequence ID" value="CAB4899360.1"/>
    <property type="molecule type" value="Genomic_DNA"/>
</dbReference>
<evidence type="ECO:0000313" key="6">
    <source>
        <dbReference type="EMBL" id="CAB4556470.1"/>
    </source>
</evidence>
<evidence type="ECO:0000256" key="3">
    <source>
        <dbReference type="ARBA" id="ARBA00022723"/>
    </source>
</evidence>
<organism evidence="6">
    <name type="scientific">freshwater metagenome</name>
    <dbReference type="NCBI Taxonomy" id="449393"/>
    <lineage>
        <taxon>unclassified sequences</taxon>
        <taxon>metagenomes</taxon>
        <taxon>ecological metagenomes</taxon>
    </lineage>
</organism>
<evidence type="ECO:0000256" key="2">
    <source>
        <dbReference type="ARBA" id="ARBA00022722"/>
    </source>
</evidence>
<dbReference type="InterPro" id="IPR002716">
    <property type="entry name" value="PIN_dom"/>
</dbReference>
<dbReference type="AlphaFoldDB" id="A0A6J6CY05"/>
<accession>A0A6J6CY05</accession>
<evidence type="ECO:0000256" key="4">
    <source>
        <dbReference type="ARBA" id="ARBA00022801"/>
    </source>
</evidence>
<evidence type="ECO:0000259" key="5">
    <source>
        <dbReference type="Pfam" id="PF01850"/>
    </source>
</evidence>
<dbReference type="CDD" id="cd09874">
    <property type="entry name" value="PIN_MT3492-like"/>
    <property type="match status" value="1"/>
</dbReference>
<protein>
    <submittedName>
        <fullName evidence="6">Unannotated protein</fullName>
    </submittedName>
</protein>
<keyword evidence="2" id="KW-0540">Nuclease</keyword>
<dbReference type="Gene3D" id="3.40.50.1010">
    <property type="entry name" value="5'-nuclease"/>
    <property type="match status" value="1"/>
</dbReference>
<keyword evidence="1" id="KW-1277">Toxin-antitoxin system</keyword>
<dbReference type="EMBL" id="CAEZYU010000041">
    <property type="protein sequence ID" value="CAB4741192.1"/>
    <property type="molecule type" value="Genomic_DNA"/>
</dbReference>
<dbReference type="GO" id="GO:0016787">
    <property type="term" value="F:hydrolase activity"/>
    <property type="evidence" value="ECO:0007669"/>
    <property type="project" value="UniProtKB-KW"/>
</dbReference>
<evidence type="ECO:0000256" key="1">
    <source>
        <dbReference type="ARBA" id="ARBA00022649"/>
    </source>
</evidence>
<dbReference type="Pfam" id="PF01850">
    <property type="entry name" value="PIN"/>
    <property type="match status" value="1"/>
</dbReference>
<dbReference type="HAMAP" id="MF_00265">
    <property type="entry name" value="VapC_Nob1"/>
    <property type="match status" value="1"/>
</dbReference>
<dbReference type="EMBL" id="CAEZSF010000276">
    <property type="protein sequence ID" value="CAB4556470.1"/>
    <property type="molecule type" value="Genomic_DNA"/>
</dbReference>
<sequence length="137" mass="15159">MTLFLDTTALLARYLEGPARESALQAMSIDDEWCASALALSESLMLVDRLGDDPQRTDELRRAMRDDWERIHIVPVDQRCLDRAAELGRTQPVRTVDAIHLAAADRLPKPLTYLTFDPGQIPVALALGFAVLSTPSS</sequence>
<feature type="domain" description="PIN" evidence="5">
    <location>
        <begin position="4"/>
        <end position="106"/>
    </location>
</feature>
<dbReference type="GO" id="GO:0004540">
    <property type="term" value="F:RNA nuclease activity"/>
    <property type="evidence" value="ECO:0007669"/>
    <property type="project" value="InterPro"/>
</dbReference>
<name>A0A6J6CY05_9ZZZZ</name>
<dbReference type="GO" id="GO:0046872">
    <property type="term" value="F:metal ion binding"/>
    <property type="evidence" value="ECO:0007669"/>
    <property type="project" value="UniProtKB-KW"/>
</dbReference>
<reference evidence="6" key="1">
    <citation type="submission" date="2020-05" db="EMBL/GenBank/DDBJ databases">
        <authorList>
            <person name="Chiriac C."/>
            <person name="Salcher M."/>
            <person name="Ghai R."/>
            <person name="Kavagutti S V."/>
        </authorList>
    </citation>
    <scope>NUCLEOTIDE SEQUENCE</scope>
</reference>
<evidence type="ECO:0000313" key="8">
    <source>
        <dbReference type="EMBL" id="CAB4899360.1"/>
    </source>
</evidence>
<proteinExistence type="inferred from homology"/>
<dbReference type="InterPro" id="IPR022907">
    <property type="entry name" value="VapC_family"/>
</dbReference>
<keyword evidence="4" id="KW-0378">Hydrolase</keyword>
<gene>
    <name evidence="6" type="ORF">UFOPK1358_01947</name>
    <name evidence="7" type="ORF">UFOPK2766_01051</name>
    <name evidence="8" type="ORF">UFOPK3519_00755</name>
</gene>